<dbReference type="SMART" id="SM00460">
    <property type="entry name" value="TGc"/>
    <property type="match status" value="1"/>
</dbReference>
<gene>
    <name evidence="2" type="ORF">WS70_19995</name>
</gene>
<dbReference type="InterPro" id="IPR018667">
    <property type="entry name" value="DUF2126"/>
</dbReference>
<evidence type="ECO:0000313" key="3">
    <source>
        <dbReference type="Proteomes" id="UP000062519"/>
    </source>
</evidence>
<dbReference type="InterPro" id="IPR038765">
    <property type="entry name" value="Papain-like_cys_pep_sf"/>
</dbReference>
<evidence type="ECO:0000313" key="2">
    <source>
        <dbReference type="EMBL" id="AOJ04149.1"/>
    </source>
</evidence>
<reference evidence="2 3" key="1">
    <citation type="submission" date="2015-12" db="EMBL/GenBank/DDBJ databases">
        <title>Diversity of Burkholderia near neighbor genomes.</title>
        <authorList>
            <person name="Sahl J."/>
            <person name="Wagner D."/>
            <person name="Keim P."/>
        </authorList>
    </citation>
    <scope>NUCLEOTIDE SEQUENCE [LARGE SCALE GENOMIC DNA]</scope>
    <source>
        <strain evidence="2 3">BDU6</strain>
    </source>
</reference>
<proteinExistence type="predicted"/>
<keyword evidence="3" id="KW-1185">Reference proteome</keyword>
<dbReference type="Pfam" id="PF01841">
    <property type="entry name" value="Transglut_core"/>
    <property type="match status" value="1"/>
</dbReference>
<dbReference type="Pfam" id="PF09899">
    <property type="entry name" value="DUF2126"/>
    <property type="match status" value="1"/>
</dbReference>
<organism evidence="2 3">
    <name type="scientific">Burkholderia mayonis</name>
    <dbReference type="NCBI Taxonomy" id="1385591"/>
    <lineage>
        <taxon>Bacteria</taxon>
        <taxon>Pseudomonadati</taxon>
        <taxon>Pseudomonadota</taxon>
        <taxon>Betaproteobacteria</taxon>
        <taxon>Burkholderiales</taxon>
        <taxon>Burkholderiaceae</taxon>
        <taxon>Burkholderia</taxon>
        <taxon>pseudomallei group</taxon>
    </lineage>
</organism>
<feature type="domain" description="Transglutaminase-like" evidence="1">
    <location>
        <begin position="175"/>
        <end position="251"/>
    </location>
</feature>
<dbReference type="EMBL" id="CP013387">
    <property type="protein sequence ID" value="AOJ04149.1"/>
    <property type="molecule type" value="Genomic_DNA"/>
</dbReference>
<name>A0A1B4FKE4_9BURK</name>
<sequence>MSIHVALHHVTRYRYDRLVQLGPQIVRLRPAPHCRTPILSYSMKIEPEQHFVNWQQDPFANYMARLVFREPTRTFEIAIDLVAEMSVYNPFDFFLEEHAEIFPFDYNDALRRELAPYLVCDPDASASDTFRSYVESIDRTPTRTMNFLVALNQQLQRDIRYVVRLEPGVQTPAQTLSLASGSCRDSGWLLVQLCRHLGLAARFVSGYLIQLTPDVEALDGPSGAEVDFTDLHAWCEVYLPGAGWIGFDPTSGLLAGEGHIPLAATPQPTSAAPVEGLVDECEVEFEHEMRVTRIYESPRVTKPYSDEQWHHVLQLGAQVDAELNAGDVRLTQGGEPTFVSIDDREAAEWNTDALGPMKRGYATSLVQKLRAEYGDGGFLHFGQGKWYPGEQLPRWALSVFWRADGEPVWRDPARFADEREASTCATADAERFIRALAARLGITSEYVTPGYEDVWYYLWRERKLPVNVDPFDARLGDELERARLRKVFSQQLDSVIGYVLPLKPLAPNPALAGPRWETGPWFFRDERMYLVPGDSAMGYRLPLDSLPWVSRGDFPYLVECDPFAPQDALPDAKTLRARYAGGGYDVPRHPAAAARDVAASARTVMQARDGEGGSAASASVGDDPARYPRRFESAAWITRTALCVEVRNGVLYVFMPPLAALDDYLDLLTAVELTAESLDVKLVLEGYPPPRDARLKMLQVTPDPGVIEVNIHPAHDFDALVQHTEFLYDAAYRSRLSSEKFMVDGRHVGTGGGNHFVLGGATPADSPFLRRPDLLASLIAYWHNHPSLSYLFSGLFIGPTSQAPRVDEARNDQVYELDIAFAEIRRNKLRYGEDMPPWLVDRVLRNLLIDVSGNTHRSEFCIDKLYSPDSATGRLGLLELRAFEMPPHARMSVVQQLLLRALIARFWRAPYTTPLARWGTALHDRFLLPMFVKMDFDDVLTEMREAGFAFDPAWFAPHFEFRFPLFGQVAVRGVALALRGALEPWHVMGEEGAIGGTVRYVDSSLERLEIHVSGLNDSRYVVTVNGRALPLQPTGTAGEYVAGVRYKAWAPPSALHPTIGIHAPLTFDIVDTWMQRSLGGCRYHVAHPGGRNYDTFPVNAYEAESRRLARFVSMGHTPGTMTVEPAAPSREFPFTLDLRRD</sequence>
<evidence type="ECO:0000259" key="1">
    <source>
        <dbReference type="SMART" id="SM00460"/>
    </source>
</evidence>
<dbReference type="RefSeq" id="WP_059598063.1">
    <property type="nucleotide sequence ID" value="NZ_CP013387.1"/>
</dbReference>
<dbReference type="PANTHER" id="PTHR33490">
    <property type="entry name" value="BLR5614 PROTEIN-RELATED"/>
    <property type="match status" value="1"/>
</dbReference>
<dbReference type="InterPro" id="IPR002931">
    <property type="entry name" value="Transglutaminase-like"/>
</dbReference>
<dbReference type="PANTHER" id="PTHR33490:SF1">
    <property type="entry name" value="SLL1233 PROTEIN"/>
    <property type="match status" value="1"/>
</dbReference>
<dbReference type="Pfam" id="PF08379">
    <property type="entry name" value="Bact_transglu_N"/>
    <property type="match status" value="1"/>
</dbReference>
<dbReference type="Proteomes" id="UP000062519">
    <property type="component" value="Chromosome 2"/>
</dbReference>
<dbReference type="Gene3D" id="3.10.620.30">
    <property type="match status" value="1"/>
</dbReference>
<protein>
    <submittedName>
        <fullName evidence="2">IMP dehydrogenase</fullName>
    </submittedName>
</protein>
<dbReference type="KEGG" id="buu:WS70_19995"/>
<dbReference type="SUPFAM" id="SSF54001">
    <property type="entry name" value="Cysteine proteinases"/>
    <property type="match status" value="1"/>
</dbReference>
<accession>A0A1B4FKE4</accession>
<dbReference type="AlphaFoldDB" id="A0A1B4FKE4"/>
<dbReference type="InterPro" id="IPR013589">
    <property type="entry name" value="Bac_transglu_N"/>
</dbReference>